<dbReference type="InterPro" id="IPR036866">
    <property type="entry name" value="RibonucZ/Hydroxyglut_hydro"/>
</dbReference>
<keyword evidence="4" id="KW-0378">Hydrolase</keyword>
<proteinExistence type="inferred from homology"/>
<name>A0A8H5D0H7_9AGAR</name>
<evidence type="ECO:0000256" key="1">
    <source>
        <dbReference type="ARBA" id="ARBA00001947"/>
    </source>
</evidence>
<evidence type="ECO:0000313" key="6">
    <source>
        <dbReference type="EMBL" id="KAF5350958.1"/>
    </source>
</evidence>
<dbReference type="SUPFAM" id="SSF56281">
    <property type="entry name" value="Metallo-hydrolase/oxidoreductase"/>
    <property type="match status" value="1"/>
</dbReference>
<comment type="caution">
    <text evidence="6">The sequence shown here is derived from an EMBL/GenBank/DDBJ whole genome shotgun (WGS) entry which is preliminary data.</text>
</comment>
<organism evidence="6 7">
    <name type="scientific">Leucocoprinus leucothites</name>
    <dbReference type="NCBI Taxonomy" id="201217"/>
    <lineage>
        <taxon>Eukaryota</taxon>
        <taxon>Fungi</taxon>
        <taxon>Dikarya</taxon>
        <taxon>Basidiomycota</taxon>
        <taxon>Agaricomycotina</taxon>
        <taxon>Agaricomycetes</taxon>
        <taxon>Agaricomycetidae</taxon>
        <taxon>Agaricales</taxon>
        <taxon>Agaricineae</taxon>
        <taxon>Agaricaceae</taxon>
        <taxon>Leucocoprinus</taxon>
    </lineage>
</organism>
<comment type="similarity">
    <text evidence="2">Belongs to the metallo-beta-lactamase superfamily.</text>
</comment>
<evidence type="ECO:0000256" key="3">
    <source>
        <dbReference type="ARBA" id="ARBA00022723"/>
    </source>
</evidence>
<sequence>MSLPPPRENQAYFTVSALESGHIHVVDRIFIDNPENDNLQRIPSLSFLFQHSTNNKKLLFDLGIRKDWQNSPPKILASIPPESGVEVEQDVIESFSKRSPLFPKSQFVVGGETMKIIEEGLWPEKEDSVYTSDVIPTDRTMFLGEDITWEPIGPLSRAYDFYGDGSLYVIDAPGHLWGHINLLVRTSADGGWLYLAGDTAHHWNLITGKSGMACCHTAPIHVDEEAAEDMIRRVGEVSRLPRVRVILAHGRPWYEENEGGDAFYPGSIKSL</sequence>
<dbReference type="OrthoDB" id="10250730at2759"/>
<evidence type="ECO:0000256" key="4">
    <source>
        <dbReference type="ARBA" id="ARBA00022801"/>
    </source>
</evidence>
<dbReference type="PANTHER" id="PTHR42978:SF2">
    <property type="entry name" value="102 KBASES UNSTABLE REGION: FROM 1 TO 119443"/>
    <property type="match status" value="1"/>
</dbReference>
<accession>A0A8H5D0H7</accession>
<dbReference type="InterPro" id="IPR051013">
    <property type="entry name" value="MBL_superfamily_lactonases"/>
</dbReference>
<protein>
    <recommendedName>
        <fullName evidence="8">Metallo-beta-lactamase domain-containing protein</fullName>
    </recommendedName>
</protein>
<evidence type="ECO:0000256" key="5">
    <source>
        <dbReference type="ARBA" id="ARBA00022833"/>
    </source>
</evidence>
<keyword evidence="5" id="KW-0862">Zinc</keyword>
<evidence type="ECO:0008006" key="8">
    <source>
        <dbReference type="Google" id="ProtNLM"/>
    </source>
</evidence>
<dbReference type="GO" id="GO:0046872">
    <property type="term" value="F:metal ion binding"/>
    <property type="evidence" value="ECO:0007669"/>
    <property type="project" value="UniProtKB-KW"/>
</dbReference>
<reference evidence="6 7" key="1">
    <citation type="journal article" date="2020" name="ISME J.">
        <title>Uncovering the hidden diversity of litter-decomposition mechanisms in mushroom-forming fungi.</title>
        <authorList>
            <person name="Floudas D."/>
            <person name="Bentzer J."/>
            <person name="Ahren D."/>
            <person name="Johansson T."/>
            <person name="Persson P."/>
            <person name="Tunlid A."/>
        </authorList>
    </citation>
    <scope>NUCLEOTIDE SEQUENCE [LARGE SCALE GENOMIC DNA]</scope>
    <source>
        <strain evidence="6 7">CBS 146.42</strain>
    </source>
</reference>
<gene>
    <name evidence="6" type="ORF">D9756_008239</name>
</gene>
<dbReference type="PANTHER" id="PTHR42978">
    <property type="entry name" value="QUORUM-QUENCHING LACTONASE YTNP-RELATED-RELATED"/>
    <property type="match status" value="1"/>
</dbReference>
<dbReference type="Proteomes" id="UP000559027">
    <property type="component" value="Unassembled WGS sequence"/>
</dbReference>
<keyword evidence="3" id="KW-0479">Metal-binding</keyword>
<keyword evidence="7" id="KW-1185">Reference proteome</keyword>
<dbReference type="CDD" id="cd07730">
    <property type="entry name" value="metallo-hydrolase-like_MBL-fold"/>
    <property type="match status" value="1"/>
</dbReference>
<evidence type="ECO:0000313" key="7">
    <source>
        <dbReference type="Proteomes" id="UP000559027"/>
    </source>
</evidence>
<dbReference type="EMBL" id="JAACJO010000013">
    <property type="protein sequence ID" value="KAF5350958.1"/>
    <property type="molecule type" value="Genomic_DNA"/>
</dbReference>
<dbReference type="GO" id="GO:0016787">
    <property type="term" value="F:hydrolase activity"/>
    <property type="evidence" value="ECO:0007669"/>
    <property type="project" value="UniProtKB-KW"/>
</dbReference>
<dbReference type="AlphaFoldDB" id="A0A8H5D0H7"/>
<comment type="cofactor">
    <cofactor evidence="1">
        <name>Zn(2+)</name>
        <dbReference type="ChEBI" id="CHEBI:29105"/>
    </cofactor>
</comment>
<dbReference type="Gene3D" id="3.60.15.10">
    <property type="entry name" value="Ribonuclease Z/Hydroxyacylglutathione hydrolase-like"/>
    <property type="match status" value="1"/>
</dbReference>
<evidence type="ECO:0000256" key="2">
    <source>
        <dbReference type="ARBA" id="ARBA00007749"/>
    </source>
</evidence>